<proteinExistence type="inferred from homology"/>
<sequence>MPEVTITSNFELNPMDFEPVILHIYSISTRVNRFSLMFGLGLYHTAVEVYGKEHSFVAHPFKFTGIVSTIPKTAAYIYQEGLDMGRTKLNRQTLGNVLKELGKIFTGSSYHLLYNNCNHFAHEFVKRLCNGKLPAYINRAANSVCCLPFLDTMFSAKTDSERFFIEVLYLTCNGDMNCVINILDVDQQTNLSRYVSYIEASFEDHSIPKCLPYYPVIKTYNPFTPSKLIVEVIKKNLCTNFIFAQSKDIYDFAFDLYEELKLRNLNNTTLTNYTAIVMSEPIIDHDISSDDDYSTDIHRYLNYLQHILIQAIGQTTISEKHILERRQNQF</sequence>
<evidence type="ECO:0000259" key="4">
    <source>
        <dbReference type="PROSITE" id="PS51858"/>
    </source>
</evidence>
<evidence type="ECO:0000313" key="8">
    <source>
        <dbReference type="EMBL" id="CAF4008661.1"/>
    </source>
</evidence>
<keyword evidence="3" id="KW-0378">Hydrolase</keyword>
<dbReference type="InterPro" id="IPR042266">
    <property type="entry name" value="PPPDE_sf"/>
</dbReference>
<reference evidence="7" key="1">
    <citation type="submission" date="2021-02" db="EMBL/GenBank/DDBJ databases">
        <authorList>
            <person name="Nowell W R."/>
        </authorList>
    </citation>
    <scope>NUCLEOTIDE SEQUENCE</scope>
</reference>
<keyword evidence="2" id="KW-0645">Protease</keyword>
<evidence type="ECO:0000313" key="5">
    <source>
        <dbReference type="EMBL" id="CAF0844535.1"/>
    </source>
</evidence>
<protein>
    <recommendedName>
        <fullName evidence="4">PPPDE domain-containing protein</fullName>
    </recommendedName>
</protein>
<name>A0A815MLB7_9BILA</name>
<evidence type="ECO:0000256" key="3">
    <source>
        <dbReference type="ARBA" id="ARBA00022801"/>
    </source>
</evidence>
<evidence type="ECO:0000313" key="10">
    <source>
        <dbReference type="Proteomes" id="UP000663870"/>
    </source>
</evidence>
<dbReference type="GO" id="GO:0016579">
    <property type="term" value="P:protein deubiquitination"/>
    <property type="evidence" value="ECO:0007669"/>
    <property type="project" value="TreeGrafter"/>
</dbReference>
<dbReference type="EMBL" id="CAJNOT010004221">
    <property type="protein sequence ID" value="CAF1422167.1"/>
    <property type="molecule type" value="Genomic_DNA"/>
</dbReference>
<keyword evidence="10" id="KW-1185">Reference proteome</keyword>
<feature type="domain" description="PPPDE" evidence="4">
    <location>
        <begin position="18"/>
        <end position="151"/>
    </location>
</feature>
<dbReference type="Proteomes" id="UP000663854">
    <property type="component" value="Unassembled WGS sequence"/>
</dbReference>
<gene>
    <name evidence="8" type="ORF">JBS370_LOCUS26705</name>
    <name evidence="6" type="ORF">JXQ802_LOCUS30020</name>
    <name evidence="5" type="ORF">PYM288_LOCUS6743</name>
    <name evidence="7" type="ORF">ZHD862_LOCUS33999</name>
</gene>
<evidence type="ECO:0000256" key="1">
    <source>
        <dbReference type="ARBA" id="ARBA00008140"/>
    </source>
</evidence>
<dbReference type="Gene3D" id="3.90.1720.30">
    <property type="entry name" value="PPPDE domains"/>
    <property type="match status" value="1"/>
</dbReference>
<dbReference type="Proteomes" id="UP000663870">
    <property type="component" value="Unassembled WGS sequence"/>
</dbReference>
<dbReference type="GO" id="GO:0101005">
    <property type="term" value="F:deubiquitinase activity"/>
    <property type="evidence" value="ECO:0007669"/>
    <property type="project" value="TreeGrafter"/>
</dbReference>
<comment type="similarity">
    <text evidence="1">Belongs to the DeSI family.</text>
</comment>
<evidence type="ECO:0000313" key="9">
    <source>
        <dbReference type="Proteomes" id="UP000663864"/>
    </source>
</evidence>
<dbReference type="SMART" id="SM01179">
    <property type="entry name" value="DUF862"/>
    <property type="match status" value="1"/>
</dbReference>
<dbReference type="Proteomes" id="UP000663836">
    <property type="component" value="Unassembled WGS sequence"/>
</dbReference>
<dbReference type="PROSITE" id="PS51858">
    <property type="entry name" value="PPPDE"/>
    <property type="match status" value="1"/>
</dbReference>
<comment type="caution">
    <text evidence="7">The sequence shown here is derived from an EMBL/GenBank/DDBJ whole genome shotgun (WGS) entry which is preliminary data.</text>
</comment>
<dbReference type="Proteomes" id="UP000663864">
    <property type="component" value="Unassembled WGS sequence"/>
</dbReference>
<dbReference type="PANTHER" id="PTHR12378:SF80">
    <property type="entry name" value="IP06716P-RELATED"/>
    <property type="match status" value="1"/>
</dbReference>
<dbReference type="EMBL" id="CAJOBD010004793">
    <property type="protein sequence ID" value="CAF4008661.1"/>
    <property type="molecule type" value="Genomic_DNA"/>
</dbReference>
<evidence type="ECO:0000313" key="6">
    <source>
        <dbReference type="EMBL" id="CAF1310946.1"/>
    </source>
</evidence>
<dbReference type="InterPro" id="IPR008580">
    <property type="entry name" value="PPPDE_dom"/>
</dbReference>
<evidence type="ECO:0000313" key="7">
    <source>
        <dbReference type="EMBL" id="CAF1422167.1"/>
    </source>
</evidence>
<dbReference type="PANTHER" id="PTHR12378">
    <property type="entry name" value="DESUMOYLATING ISOPEPTIDASE"/>
    <property type="match status" value="1"/>
</dbReference>
<dbReference type="Pfam" id="PF05903">
    <property type="entry name" value="Peptidase_C97"/>
    <property type="match status" value="1"/>
</dbReference>
<organism evidence="7 9">
    <name type="scientific">Rotaria sordida</name>
    <dbReference type="NCBI Taxonomy" id="392033"/>
    <lineage>
        <taxon>Eukaryota</taxon>
        <taxon>Metazoa</taxon>
        <taxon>Spiralia</taxon>
        <taxon>Gnathifera</taxon>
        <taxon>Rotifera</taxon>
        <taxon>Eurotatoria</taxon>
        <taxon>Bdelloidea</taxon>
        <taxon>Philodinida</taxon>
        <taxon>Philodinidae</taxon>
        <taxon>Rotaria</taxon>
    </lineage>
</organism>
<dbReference type="AlphaFoldDB" id="A0A815MLB7"/>
<dbReference type="EMBL" id="CAJNOH010000076">
    <property type="protein sequence ID" value="CAF0844535.1"/>
    <property type="molecule type" value="Genomic_DNA"/>
</dbReference>
<evidence type="ECO:0000256" key="2">
    <source>
        <dbReference type="ARBA" id="ARBA00022670"/>
    </source>
</evidence>
<dbReference type="GO" id="GO:0006508">
    <property type="term" value="P:proteolysis"/>
    <property type="evidence" value="ECO:0007669"/>
    <property type="project" value="UniProtKB-KW"/>
</dbReference>
<accession>A0A815MLB7</accession>
<dbReference type="EMBL" id="CAJNOL010001201">
    <property type="protein sequence ID" value="CAF1310946.1"/>
    <property type="molecule type" value="Genomic_DNA"/>
</dbReference>